<sequence length="62" mass="6722">MTGAGGKRQLGDGHAMKADDIEKTRQVCPGLFYWSVRSQIQSAMVRIPSTRAGGNPCYFSGM</sequence>
<evidence type="ECO:0000313" key="2">
    <source>
        <dbReference type="Proteomes" id="UP000233597"/>
    </source>
</evidence>
<accession>A0A2N3KTV8</accession>
<dbReference type="AlphaFoldDB" id="A0A2N3KTV8"/>
<reference evidence="1 2" key="1">
    <citation type="submission" date="2017-09" db="EMBL/GenBank/DDBJ databases">
        <title>Biodiversity and function of Thalassospira species in the particle-attached aromatic-hydrocarbon-degrading consortia from the surface seawater of the South China Sea.</title>
        <authorList>
            <person name="Dong C."/>
            <person name="Liu R."/>
            <person name="Shao Z."/>
        </authorList>
    </citation>
    <scope>NUCLEOTIDE SEQUENCE [LARGE SCALE GENOMIC DNA]</scope>
    <source>
        <strain evidence="1 2">CSC1P2</strain>
    </source>
</reference>
<dbReference type="Proteomes" id="UP000233597">
    <property type="component" value="Unassembled WGS sequence"/>
</dbReference>
<comment type="caution">
    <text evidence="1">The sequence shown here is derived from an EMBL/GenBank/DDBJ whole genome shotgun (WGS) entry which is preliminary data.</text>
</comment>
<protein>
    <submittedName>
        <fullName evidence="1">Uncharacterized protein</fullName>
    </submittedName>
</protein>
<proteinExistence type="predicted"/>
<dbReference type="EMBL" id="NWTK01000006">
    <property type="protein sequence ID" value="PKR53988.1"/>
    <property type="molecule type" value="Genomic_DNA"/>
</dbReference>
<organism evidence="1 2">
    <name type="scientific">Thalassospira marina</name>
    <dbReference type="NCBI Taxonomy" id="2048283"/>
    <lineage>
        <taxon>Bacteria</taxon>
        <taxon>Pseudomonadati</taxon>
        <taxon>Pseudomonadota</taxon>
        <taxon>Alphaproteobacteria</taxon>
        <taxon>Rhodospirillales</taxon>
        <taxon>Thalassospiraceae</taxon>
        <taxon>Thalassospira</taxon>
    </lineage>
</organism>
<name>A0A2N3KTV8_9PROT</name>
<gene>
    <name evidence="1" type="ORF">COO20_10475</name>
</gene>
<evidence type="ECO:0000313" key="1">
    <source>
        <dbReference type="EMBL" id="PKR53988.1"/>
    </source>
</evidence>